<protein>
    <recommendedName>
        <fullName evidence="6">Methylamine utilisation protein MauE domain-containing protein</fullName>
    </recommendedName>
</protein>
<dbReference type="Proteomes" id="UP000649753">
    <property type="component" value="Unassembled WGS sequence"/>
</dbReference>
<evidence type="ECO:0000256" key="3">
    <source>
        <dbReference type="ARBA" id="ARBA00022989"/>
    </source>
</evidence>
<feature type="transmembrane region" description="Helical" evidence="5">
    <location>
        <begin position="51"/>
        <end position="68"/>
    </location>
</feature>
<accession>A0A927M768</accession>
<keyword evidence="4 5" id="KW-0472">Membrane</keyword>
<keyword evidence="3 5" id="KW-1133">Transmembrane helix</keyword>
<gene>
    <name evidence="7" type="ORF">H4W31_002276</name>
</gene>
<dbReference type="Pfam" id="PF07291">
    <property type="entry name" value="MauE"/>
    <property type="match status" value="1"/>
</dbReference>
<dbReference type="GO" id="GO:0016020">
    <property type="term" value="C:membrane"/>
    <property type="evidence" value="ECO:0007669"/>
    <property type="project" value="UniProtKB-SubCell"/>
</dbReference>
<dbReference type="RefSeq" id="WP_192766626.1">
    <property type="nucleotide sequence ID" value="NZ_JADBEB010000001.1"/>
</dbReference>
<evidence type="ECO:0000313" key="7">
    <source>
        <dbReference type="EMBL" id="MBE1486638.1"/>
    </source>
</evidence>
<evidence type="ECO:0000256" key="5">
    <source>
        <dbReference type="SAM" id="Phobius"/>
    </source>
</evidence>
<feature type="transmembrane region" description="Helical" evidence="5">
    <location>
        <begin position="121"/>
        <end position="139"/>
    </location>
</feature>
<dbReference type="InterPro" id="IPR009908">
    <property type="entry name" value="Methylamine_util_MauE"/>
</dbReference>
<evidence type="ECO:0000313" key="8">
    <source>
        <dbReference type="Proteomes" id="UP000649753"/>
    </source>
</evidence>
<evidence type="ECO:0000256" key="4">
    <source>
        <dbReference type="ARBA" id="ARBA00023136"/>
    </source>
</evidence>
<reference evidence="7" key="1">
    <citation type="submission" date="2020-10" db="EMBL/GenBank/DDBJ databases">
        <title>Sequencing the genomes of 1000 actinobacteria strains.</title>
        <authorList>
            <person name="Klenk H.-P."/>
        </authorList>
    </citation>
    <scope>NUCLEOTIDE SEQUENCE</scope>
    <source>
        <strain evidence="7">DSM 46832</strain>
    </source>
</reference>
<keyword evidence="8" id="KW-1185">Reference proteome</keyword>
<proteinExistence type="predicted"/>
<feature type="domain" description="Methylamine utilisation protein MauE" evidence="6">
    <location>
        <begin position="1"/>
        <end position="132"/>
    </location>
</feature>
<name>A0A927M768_9ACTN</name>
<dbReference type="GO" id="GO:0030416">
    <property type="term" value="P:methylamine metabolic process"/>
    <property type="evidence" value="ECO:0007669"/>
    <property type="project" value="InterPro"/>
</dbReference>
<dbReference type="EMBL" id="JADBEB010000001">
    <property type="protein sequence ID" value="MBE1486638.1"/>
    <property type="molecule type" value="Genomic_DNA"/>
</dbReference>
<dbReference type="AlphaFoldDB" id="A0A927M768"/>
<feature type="transmembrane region" description="Helical" evidence="5">
    <location>
        <begin position="74"/>
        <end position="93"/>
    </location>
</feature>
<evidence type="ECO:0000256" key="2">
    <source>
        <dbReference type="ARBA" id="ARBA00022692"/>
    </source>
</evidence>
<keyword evidence="2 5" id="KW-0812">Transmembrane</keyword>
<comment type="caution">
    <text evidence="7">The sequence shown here is derived from an EMBL/GenBank/DDBJ whole genome shotgun (WGS) entry which is preliminary data.</text>
</comment>
<feature type="transmembrane region" description="Helical" evidence="5">
    <location>
        <begin position="145"/>
        <end position="163"/>
    </location>
</feature>
<organism evidence="7 8">
    <name type="scientific">Plantactinospora soyae</name>
    <dbReference type="NCBI Taxonomy" id="1544732"/>
    <lineage>
        <taxon>Bacteria</taxon>
        <taxon>Bacillati</taxon>
        <taxon>Actinomycetota</taxon>
        <taxon>Actinomycetes</taxon>
        <taxon>Micromonosporales</taxon>
        <taxon>Micromonosporaceae</taxon>
        <taxon>Plantactinospora</taxon>
    </lineage>
</organism>
<sequence length="176" mass="17753">MDYLEMACRVLLGVVFLVSAASKLRNRSAFDAFAVGLRDTGLVSAGNTRRIGVLTVAAEVGVVLLLAVPATVPIGYLLAGALLAVFVGGIGLMMRRGVDATCPCFGVSTTRLGGRQVIRNAVLLAIAGTGLVAALAGTGVGSGEWAGLLLAAVTGAVVALIVVRLDDIVDLFASTA</sequence>
<evidence type="ECO:0000259" key="6">
    <source>
        <dbReference type="Pfam" id="PF07291"/>
    </source>
</evidence>
<evidence type="ECO:0000256" key="1">
    <source>
        <dbReference type="ARBA" id="ARBA00004141"/>
    </source>
</evidence>
<comment type="subcellular location">
    <subcellularLocation>
        <location evidence="1">Membrane</location>
        <topology evidence="1">Multi-pass membrane protein</topology>
    </subcellularLocation>
</comment>